<dbReference type="PANTHER" id="PTHR19353">
    <property type="entry name" value="FATTY ACID DESATURASE 2"/>
    <property type="match status" value="1"/>
</dbReference>
<feature type="transmembrane region" description="Helical" evidence="1">
    <location>
        <begin position="201"/>
        <end position="224"/>
    </location>
</feature>
<keyword evidence="1" id="KW-0472">Membrane</keyword>
<name>A0A2S5A2Q8_9SPHI</name>
<dbReference type="OrthoDB" id="104711at2"/>
<dbReference type="GO" id="GO:0016020">
    <property type="term" value="C:membrane"/>
    <property type="evidence" value="ECO:0007669"/>
    <property type="project" value="TreeGrafter"/>
</dbReference>
<protein>
    <submittedName>
        <fullName evidence="3">Fatty acid desaturase</fullName>
    </submittedName>
</protein>
<keyword evidence="1" id="KW-1133">Transmembrane helix</keyword>
<evidence type="ECO:0000256" key="1">
    <source>
        <dbReference type="SAM" id="Phobius"/>
    </source>
</evidence>
<sequence>MHTTSVKFKKEGQNDFYPTLKQRVNNYFEENNLSRYANTAYFVKIIVFIILFFGTYFNLLFNVKSLWAIYLSYVCLGSLVVMIFLNVVHDAAHEAIFKNKRANLVLVHFLEIFGTNNYIWRMRHLESHHIYPNMFGYDVDIKQSKIVRIADNSPYLKFHRFQHLYMPLLYFSYTLNWTLVRDFKDIFDDEMGPKKGVKHPVVQVLILLGAKLFYFFYMLVLPAMLLPVSFWAVFGAFIAMHVTSSFLALLALISSHVGENAVFPQANEEGKMDHTWSEHQLIVTSDFAPNSKLVTGMMGGFNLHVAHHLFPTVSHIHYPAITKIVKQTAHDFGVNYRSMSLGDAMLSHWKLLKKNSGVDAGTILNEA</sequence>
<gene>
    <name evidence="3" type="ORF">C3K47_11640</name>
</gene>
<dbReference type="InterPro" id="IPR012171">
    <property type="entry name" value="Fatty_acid_desaturase"/>
</dbReference>
<dbReference type="CDD" id="cd03506">
    <property type="entry name" value="Delta6-FADS-like"/>
    <property type="match status" value="1"/>
</dbReference>
<dbReference type="RefSeq" id="WP_103789310.1">
    <property type="nucleotide sequence ID" value="NZ_PQVF01000007.1"/>
</dbReference>
<dbReference type="GO" id="GO:0016717">
    <property type="term" value="F:oxidoreductase activity, acting on paired donors, with oxidation of a pair of donors resulting in the reduction of molecular oxygen to two molecules of water"/>
    <property type="evidence" value="ECO:0007669"/>
    <property type="project" value="TreeGrafter"/>
</dbReference>
<evidence type="ECO:0000313" key="3">
    <source>
        <dbReference type="EMBL" id="POY36393.1"/>
    </source>
</evidence>
<keyword evidence="1" id="KW-0812">Transmembrane</keyword>
<feature type="transmembrane region" description="Helical" evidence="1">
    <location>
        <begin position="67"/>
        <end position="89"/>
    </location>
</feature>
<proteinExistence type="predicted"/>
<evidence type="ECO:0000313" key="4">
    <source>
        <dbReference type="Proteomes" id="UP000236893"/>
    </source>
</evidence>
<keyword evidence="4" id="KW-1185">Reference proteome</keyword>
<accession>A0A2S5A2Q8</accession>
<organism evidence="3 4">
    <name type="scientific">Solitalea longa</name>
    <dbReference type="NCBI Taxonomy" id="2079460"/>
    <lineage>
        <taxon>Bacteria</taxon>
        <taxon>Pseudomonadati</taxon>
        <taxon>Bacteroidota</taxon>
        <taxon>Sphingobacteriia</taxon>
        <taxon>Sphingobacteriales</taxon>
        <taxon>Sphingobacteriaceae</taxon>
        <taxon>Solitalea</taxon>
    </lineage>
</organism>
<dbReference type="EMBL" id="PQVF01000007">
    <property type="protein sequence ID" value="POY36393.1"/>
    <property type="molecule type" value="Genomic_DNA"/>
</dbReference>
<dbReference type="AlphaFoldDB" id="A0A2S5A2Q8"/>
<dbReference type="InterPro" id="IPR005804">
    <property type="entry name" value="FA_desaturase_dom"/>
</dbReference>
<dbReference type="PANTHER" id="PTHR19353:SF19">
    <property type="entry name" value="DELTA(5) FATTY ACID DESATURASE C-RELATED"/>
    <property type="match status" value="1"/>
</dbReference>
<reference evidence="3 4" key="1">
    <citation type="submission" date="2018-01" db="EMBL/GenBank/DDBJ databases">
        <authorList>
            <person name="Gaut B.S."/>
            <person name="Morton B.R."/>
            <person name="Clegg M.T."/>
            <person name="Duvall M.R."/>
        </authorList>
    </citation>
    <scope>NUCLEOTIDE SEQUENCE [LARGE SCALE GENOMIC DNA]</scope>
    <source>
        <strain evidence="3 4">HR-AV</strain>
    </source>
</reference>
<feature type="transmembrane region" description="Helical" evidence="1">
    <location>
        <begin position="41"/>
        <end position="61"/>
    </location>
</feature>
<dbReference type="Proteomes" id="UP000236893">
    <property type="component" value="Unassembled WGS sequence"/>
</dbReference>
<dbReference type="GO" id="GO:0008610">
    <property type="term" value="P:lipid biosynthetic process"/>
    <property type="evidence" value="ECO:0007669"/>
    <property type="project" value="UniProtKB-ARBA"/>
</dbReference>
<comment type="caution">
    <text evidence="3">The sequence shown here is derived from an EMBL/GenBank/DDBJ whole genome shotgun (WGS) entry which is preliminary data.</text>
</comment>
<evidence type="ECO:0000259" key="2">
    <source>
        <dbReference type="Pfam" id="PF00487"/>
    </source>
</evidence>
<dbReference type="Pfam" id="PF00487">
    <property type="entry name" value="FA_desaturase"/>
    <property type="match status" value="1"/>
</dbReference>
<feature type="transmembrane region" description="Helical" evidence="1">
    <location>
        <begin position="230"/>
        <end position="253"/>
    </location>
</feature>
<feature type="domain" description="Fatty acid desaturase" evidence="2">
    <location>
        <begin position="66"/>
        <end position="338"/>
    </location>
</feature>